<evidence type="ECO:0000259" key="2">
    <source>
        <dbReference type="Pfam" id="PF07584"/>
    </source>
</evidence>
<dbReference type="InterPro" id="IPR055830">
    <property type="entry name" value="DUF7407"/>
</dbReference>
<sequence length="598" mass="63151">MALSDVFLTPLGLAALLLAVPIVVLYLVRPDPRKVKLPTFRFLAEDRREDASNPLFERLQRSVLLLLQLLAVLLFATALATPYVPVSESSTVEETVLVVDASASMGVQSDGTTRFARAVDAAREEVTGTTSVVVADGQSTVALRRGDPGEARTTVTDLSVTESPGDLRSAISTATAVAGSDARIVVASDFADDGPWRDAVRVARSRGLTVDLRQFAAGGDDNVGVVGRSFSGAEVTVSVKNYGDSEATRTVSLGGERRSVTLSGGDVRSVTLPVPAGGGELELSPGDSFPADDTSYVAAPDDASVDVLVLTNDENTYLTTALSVVDAVKLTVDNPPTTVEGDYDVIVYSNVEGDRLLAGNIEAGRALLADGGGVAIQAQESMPGTYGDLLLVNPDGVRSNPTLDRPADDTLTRGIGFPPPEAYVNGTLRDGRALVSTTEGTPILATARRGEGRLLYYGYIEQRSAFKYDYQYPVFWKRAVYHLAGRPPLSQLNAETGGRLQFGGETTVETPDGAVTASSVRLDDAGFYRADGTRYSASLLSESESAVVADDIESSEEGGVVAREESRTVPKPLTHWAALAALVGVLGEVAYLRRRGDL</sequence>
<proteinExistence type="predicted"/>
<evidence type="ECO:0000313" key="7">
    <source>
        <dbReference type="Proteomes" id="UP000198876"/>
    </source>
</evidence>
<dbReference type="EMBL" id="FOOQ01000001">
    <property type="protein sequence ID" value="SFG08791.1"/>
    <property type="molecule type" value="Genomic_DNA"/>
</dbReference>
<evidence type="ECO:0000259" key="3">
    <source>
        <dbReference type="Pfam" id="PF24155"/>
    </source>
</evidence>
<dbReference type="PANTHER" id="PTHR37464:SF1">
    <property type="entry name" value="BLL2463 PROTEIN"/>
    <property type="match status" value="1"/>
</dbReference>
<dbReference type="AlphaFoldDB" id="A0A1I2P5N8"/>
<evidence type="ECO:0000313" key="6">
    <source>
        <dbReference type="EMBL" id="SFG08791.1"/>
    </source>
</evidence>
<dbReference type="Pfam" id="PF24155">
    <property type="entry name" value="DUF7406"/>
    <property type="match status" value="1"/>
</dbReference>
<keyword evidence="1" id="KW-0472">Membrane</keyword>
<reference evidence="7" key="1">
    <citation type="submission" date="2016-10" db="EMBL/GenBank/DDBJ databases">
        <authorList>
            <person name="Varghese N."/>
            <person name="Submissions S."/>
        </authorList>
    </citation>
    <scope>NUCLEOTIDE SEQUENCE [LARGE SCALE GENOMIC DNA]</scope>
    <source>
        <strain evidence="7">CGMCC 1.7739</strain>
    </source>
</reference>
<dbReference type="Pfam" id="PF24156">
    <property type="entry name" value="DUF7407"/>
    <property type="match status" value="1"/>
</dbReference>
<dbReference type="STRING" id="553467.SAMN04488063_1384"/>
<dbReference type="Pfam" id="PF07584">
    <property type="entry name" value="BatA"/>
    <property type="match status" value="1"/>
</dbReference>
<dbReference type="Gene3D" id="3.40.50.880">
    <property type="match status" value="1"/>
</dbReference>
<dbReference type="PANTHER" id="PTHR37464">
    <property type="entry name" value="BLL2463 PROTEIN"/>
    <property type="match status" value="1"/>
</dbReference>
<feature type="domain" description="DUF7407" evidence="4">
    <location>
        <begin position="223"/>
        <end position="296"/>
    </location>
</feature>
<dbReference type="RefSeq" id="WP_092890289.1">
    <property type="nucleotide sequence ID" value="NZ_FOOQ01000001.1"/>
</dbReference>
<feature type="domain" description="DUF7406" evidence="3">
    <location>
        <begin position="486"/>
        <end position="537"/>
    </location>
</feature>
<feature type="transmembrane region" description="Helical" evidence="1">
    <location>
        <begin position="6"/>
        <end position="28"/>
    </location>
</feature>
<dbReference type="InterPro" id="IPR055829">
    <property type="entry name" value="DUF7406"/>
</dbReference>
<keyword evidence="7" id="KW-1185">Reference proteome</keyword>
<dbReference type="InterPro" id="IPR011933">
    <property type="entry name" value="Double_TM_dom"/>
</dbReference>
<dbReference type="SUPFAM" id="SSF53300">
    <property type="entry name" value="vWA-like"/>
    <property type="match status" value="1"/>
</dbReference>
<dbReference type="Proteomes" id="UP000198876">
    <property type="component" value="Unassembled WGS sequence"/>
</dbReference>
<dbReference type="InterPro" id="IPR029062">
    <property type="entry name" value="Class_I_gatase-like"/>
</dbReference>
<dbReference type="OrthoDB" id="341248at2157"/>
<feature type="domain" description="DUF7408" evidence="5">
    <location>
        <begin position="306"/>
        <end position="479"/>
    </location>
</feature>
<evidence type="ECO:0000259" key="4">
    <source>
        <dbReference type="Pfam" id="PF24156"/>
    </source>
</evidence>
<gene>
    <name evidence="6" type="ORF">SAMN04488063_1384</name>
</gene>
<dbReference type="NCBIfam" id="TIGR02226">
    <property type="entry name" value="two_anch"/>
    <property type="match status" value="1"/>
</dbReference>
<protein>
    <submittedName>
        <fullName evidence="6">N-terminal double-transmembrane domain-containing protein</fullName>
    </submittedName>
</protein>
<dbReference type="InterPro" id="IPR055831">
    <property type="entry name" value="DUF7408"/>
</dbReference>
<evidence type="ECO:0000259" key="5">
    <source>
        <dbReference type="Pfam" id="PF24157"/>
    </source>
</evidence>
<keyword evidence="1 6" id="KW-0812">Transmembrane</keyword>
<dbReference type="Pfam" id="PF24157">
    <property type="entry name" value="DUF7408"/>
    <property type="match status" value="1"/>
</dbReference>
<name>A0A1I2P5N8_9EURY</name>
<keyword evidence="1" id="KW-1133">Transmembrane helix</keyword>
<dbReference type="InterPro" id="IPR024163">
    <property type="entry name" value="Aerotolerance_reg_N"/>
</dbReference>
<feature type="domain" description="Aerotolerance regulator N-terminal" evidence="2">
    <location>
        <begin position="6"/>
        <end position="82"/>
    </location>
</feature>
<dbReference type="InterPro" id="IPR036465">
    <property type="entry name" value="vWFA_dom_sf"/>
</dbReference>
<dbReference type="SUPFAM" id="SSF52317">
    <property type="entry name" value="Class I glutamine amidotransferase-like"/>
    <property type="match status" value="1"/>
</dbReference>
<evidence type="ECO:0000256" key="1">
    <source>
        <dbReference type="SAM" id="Phobius"/>
    </source>
</evidence>
<accession>A0A1I2P5N8</accession>
<feature type="transmembrane region" description="Helical" evidence="1">
    <location>
        <begin position="63"/>
        <end position="84"/>
    </location>
</feature>
<organism evidence="6 7">
    <name type="scientific">Halopelagius inordinatus</name>
    <dbReference type="NCBI Taxonomy" id="553467"/>
    <lineage>
        <taxon>Archaea</taxon>
        <taxon>Methanobacteriati</taxon>
        <taxon>Methanobacteriota</taxon>
        <taxon>Stenosarchaea group</taxon>
        <taxon>Halobacteria</taxon>
        <taxon>Halobacteriales</taxon>
        <taxon>Haloferacaceae</taxon>
    </lineage>
</organism>